<gene>
    <name evidence="1" type="ORF">AVEN_262151_1</name>
</gene>
<dbReference type="AlphaFoldDB" id="A0A4Y2EGY5"/>
<sequence>MDLAILNQSQMTRTTPLSKFPIHNRGRTFDPQRTQACTRSVYTEDLLWSRVSNVCLFCHEVRFCHEVTERRPVPLFLMPLHQLYQLDGGYEVTVGWFSCMPLFLMPLHQLYQLDGSYEVTVGCFSCMHLFLMPLHQLYQLDGDREVTAGPEEKTIFLEFIFKPTFRH</sequence>
<evidence type="ECO:0000313" key="2">
    <source>
        <dbReference type="Proteomes" id="UP000499080"/>
    </source>
</evidence>
<evidence type="ECO:0000313" key="1">
    <source>
        <dbReference type="EMBL" id="GBM28390.1"/>
    </source>
</evidence>
<dbReference type="Proteomes" id="UP000499080">
    <property type="component" value="Unassembled WGS sequence"/>
</dbReference>
<reference evidence="1 2" key="1">
    <citation type="journal article" date="2019" name="Sci. Rep.">
        <title>Orb-weaving spider Araneus ventricosus genome elucidates the spidroin gene catalogue.</title>
        <authorList>
            <person name="Kono N."/>
            <person name="Nakamura H."/>
            <person name="Ohtoshi R."/>
            <person name="Moran D.A.P."/>
            <person name="Shinohara A."/>
            <person name="Yoshida Y."/>
            <person name="Fujiwara M."/>
            <person name="Mori M."/>
            <person name="Tomita M."/>
            <person name="Arakawa K."/>
        </authorList>
    </citation>
    <scope>NUCLEOTIDE SEQUENCE [LARGE SCALE GENOMIC DNA]</scope>
</reference>
<proteinExistence type="predicted"/>
<accession>A0A4Y2EGY5</accession>
<name>A0A4Y2EGY5_ARAVE</name>
<protein>
    <submittedName>
        <fullName evidence="1">Uncharacterized protein</fullName>
    </submittedName>
</protein>
<organism evidence="1 2">
    <name type="scientific">Araneus ventricosus</name>
    <name type="common">Orbweaver spider</name>
    <name type="synonym">Epeira ventricosa</name>
    <dbReference type="NCBI Taxonomy" id="182803"/>
    <lineage>
        <taxon>Eukaryota</taxon>
        <taxon>Metazoa</taxon>
        <taxon>Ecdysozoa</taxon>
        <taxon>Arthropoda</taxon>
        <taxon>Chelicerata</taxon>
        <taxon>Arachnida</taxon>
        <taxon>Araneae</taxon>
        <taxon>Araneomorphae</taxon>
        <taxon>Entelegynae</taxon>
        <taxon>Araneoidea</taxon>
        <taxon>Araneidae</taxon>
        <taxon>Araneus</taxon>
    </lineage>
</organism>
<dbReference type="EMBL" id="BGPR01000610">
    <property type="protein sequence ID" value="GBM28390.1"/>
    <property type="molecule type" value="Genomic_DNA"/>
</dbReference>
<comment type="caution">
    <text evidence="1">The sequence shown here is derived from an EMBL/GenBank/DDBJ whole genome shotgun (WGS) entry which is preliminary data.</text>
</comment>
<keyword evidence="2" id="KW-1185">Reference proteome</keyword>